<dbReference type="SUPFAM" id="SSF103473">
    <property type="entry name" value="MFS general substrate transporter"/>
    <property type="match status" value="1"/>
</dbReference>
<keyword evidence="4" id="KW-0812">Transmembrane</keyword>
<keyword evidence="2" id="KW-1015">Disulfide bond</keyword>
<name>A0AAJ7WKU0_PETMA</name>
<dbReference type="PANTHER" id="PTHR11388:SF142">
    <property type="entry name" value="SOLUTE CARRIER ORGANIC ANION TRANSPORTER FAMILY MEMBER 5A1"/>
    <property type="match status" value="1"/>
</dbReference>
<dbReference type="GO" id="GO:0043252">
    <property type="term" value="P:sodium-independent organic anion transport"/>
    <property type="evidence" value="ECO:0007669"/>
    <property type="project" value="TreeGrafter"/>
</dbReference>
<sequence>MVSDYLSSVITTTEKRYNLKSSESRLLVSCFDIGNLLVVVAVSYYGGRGHRPRWLAVGGALIALGAVIFTMPHFLSPPYHENYAARFQELEAEHRDSDKISVRRRRQRQRELAVSRRFQGGEALRQEHRGRQPRDLPGAVMSAQILVGMGSTPIYILGPTYLDDNVKEENASLYLAPGPAYFPESSRDGFGGSQDTPQPPPIGRGPGGS</sequence>
<dbReference type="KEGG" id="pmrn:116938310"/>
<evidence type="ECO:0000256" key="4">
    <source>
        <dbReference type="SAM" id="Phobius"/>
    </source>
</evidence>
<dbReference type="AlphaFoldDB" id="A0AAJ7WKU0"/>
<evidence type="ECO:0000313" key="6">
    <source>
        <dbReference type="RefSeq" id="XP_032801305.1"/>
    </source>
</evidence>
<dbReference type="GeneID" id="116938310"/>
<evidence type="ECO:0000256" key="3">
    <source>
        <dbReference type="SAM" id="MobiDB-lite"/>
    </source>
</evidence>
<dbReference type="Pfam" id="PF03137">
    <property type="entry name" value="OATP"/>
    <property type="match status" value="1"/>
</dbReference>
<feature type="transmembrane region" description="Helical" evidence="4">
    <location>
        <begin position="54"/>
        <end position="75"/>
    </location>
</feature>
<evidence type="ECO:0000313" key="5">
    <source>
        <dbReference type="Proteomes" id="UP001318040"/>
    </source>
</evidence>
<feature type="compositionally biased region" description="Basic and acidic residues" evidence="3">
    <location>
        <begin position="124"/>
        <end position="134"/>
    </location>
</feature>
<feature type="region of interest" description="Disordered" evidence="3">
    <location>
        <begin position="176"/>
        <end position="209"/>
    </location>
</feature>
<evidence type="ECO:0000256" key="1">
    <source>
        <dbReference type="ARBA" id="ARBA00004141"/>
    </source>
</evidence>
<proteinExistence type="predicted"/>
<dbReference type="GO" id="GO:0015347">
    <property type="term" value="F:sodium-independent organic anion transmembrane transporter activity"/>
    <property type="evidence" value="ECO:0007669"/>
    <property type="project" value="TreeGrafter"/>
</dbReference>
<dbReference type="InterPro" id="IPR004156">
    <property type="entry name" value="OATP"/>
</dbReference>
<keyword evidence="4" id="KW-0472">Membrane</keyword>
<keyword evidence="5" id="KW-1185">Reference proteome</keyword>
<dbReference type="GO" id="GO:0016323">
    <property type="term" value="C:basolateral plasma membrane"/>
    <property type="evidence" value="ECO:0007669"/>
    <property type="project" value="TreeGrafter"/>
</dbReference>
<dbReference type="InterPro" id="IPR036259">
    <property type="entry name" value="MFS_trans_sf"/>
</dbReference>
<dbReference type="PANTHER" id="PTHR11388">
    <property type="entry name" value="ORGANIC ANION TRANSPORTER"/>
    <property type="match status" value="1"/>
</dbReference>
<dbReference type="RefSeq" id="XP_032801305.1">
    <property type="nucleotide sequence ID" value="XM_032945414.1"/>
</dbReference>
<gene>
    <name evidence="6" type="primary">LOC116938310</name>
</gene>
<accession>A0AAJ7WKU0</accession>
<feature type="region of interest" description="Disordered" evidence="3">
    <location>
        <begin position="111"/>
        <end position="137"/>
    </location>
</feature>
<comment type="subcellular location">
    <subcellularLocation>
        <location evidence="1">Membrane</location>
        <topology evidence="1">Multi-pass membrane protein</topology>
    </subcellularLocation>
</comment>
<reference evidence="6" key="1">
    <citation type="submission" date="2025-08" db="UniProtKB">
        <authorList>
            <consortium name="RefSeq"/>
        </authorList>
    </citation>
    <scope>IDENTIFICATION</scope>
    <source>
        <tissue evidence="6">Sperm</tissue>
    </source>
</reference>
<protein>
    <submittedName>
        <fullName evidence="6">Solute carrier organic anion transporter family member 5A1-like isoform X1</fullName>
    </submittedName>
</protein>
<feature type="transmembrane region" description="Helical" evidence="4">
    <location>
        <begin position="26"/>
        <end position="47"/>
    </location>
</feature>
<dbReference type="Proteomes" id="UP001318040">
    <property type="component" value="Unplaced"/>
</dbReference>
<keyword evidence="4" id="KW-1133">Transmembrane helix</keyword>
<organism evidence="5 6">
    <name type="scientific">Petromyzon marinus</name>
    <name type="common">Sea lamprey</name>
    <dbReference type="NCBI Taxonomy" id="7757"/>
    <lineage>
        <taxon>Eukaryota</taxon>
        <taxon>Metazoa</taxon>
        <taxon>Chordata</taxon>
        <taxon>Craniata</taxon>
        <taxon>Vertebrata</taxon>
        <taxon>Cyclostomata</taxon>
        <taxon>Hyperoartia</taxon>
        <taxon>Petromyzontiformes</taxon>
        <taxon>Petromyzontidae</taxon>
        <taxon>Petromyzon</taxon>
    </lineage>
</organism>
<dbReference type="Gene3D" id="1.20.1250.20">
    <property type="entry name" value="MFS general substrate transporter like domains"/>
    <property type="match status" value="1"/>
</dbReference>
<evidence type="ECO:0000256" key="2">
    <source>
        <dbReference type="ARBA" id="ARBA00023157"/>
    </source>
</evidence>